<protein>
    <submittedName>
        <fullName evidence="9">Cytochrome P450</fullName>
    </submittedName>
</protein>
<dbReference type="InterPro" id="IPR002401">
    <property type="entry name" value="Cyt_P450_E_grp-I"/>
</dbReference>
<name>A0A5C3MWW9_9AGAM</name>
<keyword evidence="5" id="KW-0560">Oxidoreductase</keyword>
<keyword evidence="10" id="KW-1185">Reference proteome</keyword>
<dbReference type="Gene3D" id="1.10.630.10">
    <property type="entry name" value="Cytochrome P450"/>
    <property type="match status" value="1"/>
</dbReference>
<dbReference type="GO" id="GO:0004497">
    <property type="term" value="F:monooxygenase activity"/>
    <property type="evidence" value="ECO:0007669"/>
    <property type="project" value="UniProtKB-KW"/>
</dbReference>
<dbReference type="PRINTS" id="PR00463">
    <property type="entry name" value="EP450I"/>
</dbReference>
<dbReference type="GO" id="GO:0005506">
    <property type="term" value="F:iron ion binding"/>
    <property type="evidence" value="ECO:0007669"/>
    <property type="project" value="InterPro"/>
</dbReference>
<evidence type="ECO:0000313" key="9">
    <source>
        <dbReference type="EMBL" id="TFK45951.1"/>
    </source>
</evidence>
<dbReference type="STRING" id="5364.A0A5C3MWW9"/>
<evidence type="ECO:0000256" key="7">
    <source>
        <dbReference type="ARBA" id="ARBA00023033"/>
    </source>
</evidence>
<dbReference type="AlphaFoldDB" id="A0A5C3MWW9"/>
<dbReference type="Pfam" id="PF00067">
    <property type="entry name" value="p450"/>
    <property type="match status" value="1"/>
</dbReference>
<dbReference type="GO" id="GO:0020037">
    <property type="term" value="F:heme binding"/>
    <property type="evidence" value="ECO:0007669"/>
    <property type="project" value="InterPro"/>
</dbReference>
<dbReference type="InterPro" id="IPR036396">
    <property type="entry name" value="Cyt_P450_sf"/>
</dbReference>
<accession>A0A5C3MWW9</accession>
<dbReference type="GO" id="GO:0016705">
    <property type="term" value="F:oxidoreductase activity, acting on paired donors, with incorporation or reduction of molecular oxygen"/>
    <property type="evidence" value="ECO:0007669"/>
    <property type="project" value="InterPro"/>
</dbReference>
<keyword evidence="7" id="KW-0503">Monooxygenase</keyword>
<evidence type="ECO:0000256" key="1">
    <source>
        <dbReference type="ARBA" id="ARBA00001971"/>
    </source>
</evidence>
<proteinExistence type="inferred from homology"/>
<feature type="binding site" description="axial binding residue" evidence="8">
    <location>
        <position position="373"/>
    </location>
    <ligand>
        <name>heme</name>
        <dbReference type="ChEBI" id="CHEBI:30413"/>
    </ligand>
    <ligandPart>
        <name>Fe</name>
        <dbReference type="ChEBI" id="CHEBI:18248"/>
    </ligandPart>
</feature>
<evidence type="ECO:0000256" key="5">
    <source>
        <dbReference type="ARBA" id="ARBA00023002"/>
    </source>
</evidence>
<dbReference type="PANTHER" id="PTHR24305:SF187">
    <property type="entry name" value="P450, PUTATIVE (EUROFUNG)-RELATED"/>
    <property type="match status" value="1"/>
</dbReference>
<keyword evidence="6 8" id="KW-0408">Iron</keyword>
<evidence type="ECO:0000256" key="3">
    <source>
        <dbReference type="ARBA" id="ARBA00010617"/>
    </source>
</evidence>
<gene>
    <name evidence="9" type="ORF">OE88DRAFT_1739902</name>
</gene>
<evidence type="ECO:0000256" key="2">
    <source>
        <dbReference type="ARBA" id="ARBA00005179"/>
    </source>
</evidence>
<dbReference type="SUPFAM" id="SSF48264">
    <property type="entry name" value="Cytochrome P450"/>
    <property type="match status" value="1"/>
</dbReference>
<keyword evidence="8" id="KW-0349">Heme</keyword>
<comment type="cofactor">
    <cofactor evidence="1 8">
        <name>heme</name>
        <dbReference type="ChEBI" id="CHEBI:30413"/>
    </cofactor>
</comment>
<dbReference type="PANTHER" id="PTHR24305">
    <property type="entry name" value="CYTOCHROME P450"/>
    <property type="match status" value="1"/>
</dbReference>
<evidence type="ECO:0000256" key="4">
    <source>
        <dbReference type="ARBA" id="ARBA00022723"/>
    </source>
</evidence>
<comment type="similarity">
    <text evidence="3">Belongs to the cytochrome P450 family.</text>
</comment>
<evidence type="ECO:0000256" key="6">
    <source>
        <dbReference type="ARBA" id="ARBA00023004"/>
    </source>
</evidence>
<dbReference type="InterPro" id="IPR050121">
    <property type="entry name" value="Cytochrome_P450_monoxygenase"/>
</dbReference>
<reference evidence="9 10" key="1">
    <citation type="journal article" date="2019" name="Nat. Ecol. Evol.">
        <title>Megaphylogeny resolves global patterns of mushroom evolution.</title>
        <authorList>
            <person name="Varga T."/>
            <person name="Krizsan K."/>
            <person name="Foldi C."/>
            <person name="Dima B."/>
            <person name="Sanchez-Garcia M."/>
            <person name="Sanchez-Ramirez S."/>
            <person name="Szollosi G.J."/>
            <person name="Szarkandi J.G."/>
            <person name="Papp V."/>
            <person name="Albert L."/>
            <person name="Andreopoulos W."/>
            <person name="Angelini C."/>
            <person name="Antonin V."/>
            <person name="Barry K.W."/>
            <person name="Bougher N.L."/>
            <person name="Buchanan P."/>
            <person name="Buyck B."/>
            <person name="Bense V."/>
            <person name="Catcheside P."/>
            <person name="Chovatia M."/>
            <person name="Cooper J."/>
            <person name="Damon W."/>
            <person name="Desjardin D."/>
            <person name="Finy P."/>
            <person name="Geml J."/>
            <person name="Haridas S."/>
            <person name="Hughes K."/>
            <person name="Justo A."/>
            <person name="Karasinski D."/>
            <person name="Kautmanova I."/>
            <person name="Kiss B."/>
            <person name="Kocsube S."/>
            <person name="Kotiranta H."/>
            <person name="LaButti K.M."/>
            <person name="Lechner B.E."/>
            <person name="Liimatainen K."/>
            <person name="Lipzen A."/>
            <person name="Lukacs Z."/>
            <person name="Mihaltcheva S."/>
            <person name="Morgado L.N."/>
            <person name="Niskanen T."/>
            <person name="Noordeloos M.E."/>
            <person name="Ohm R.A."/>
            <person name="Ortiz-Santana B."/>
            <person name="Ovrebo C."/>
            <person name="Racz N."/>
            <person name="Riley R."/>
            <person name="Savchenko A."/>
            <person name="Shiryaev A."/>
            <person name="Soop K."/>
            <person name="Spirin V."/>
            <person name="Szebenyi C."/>
            <person name="Tomsovsky M."/>
            <person name="Tulloss R.E."/>
            <person name="Uehling J."/>
            <person name="Grigoriev I.V."/>
            <person name="Vagvolgyi C."/>
            <person name="Papp T."/>
            <person name="Martin F.M."/>
            <person name="Miettinen O."/>
            <person name="Hibbett D.S."/>
            <person name="Nagy L.G."/>
        </authorList>
    </citation>
    <scope>NUCLEOTIDE SEQUENCE [LARGE SCALE GENOMIC DNA]</scope>
    <source>
        <strain evidence="9 10">OMC1185</strain>
    </source>
</reference>
<evidence type="ECO:0000256" key="8">
    <source>
        <dbReference type="PIRSR" id="PIRSR602401-1"/>
    </source>
</evidence>
<dbReference type="EMBL" id="ML213535">
    <property type="protein sequence ID" value="TFK45951.1"/>
    <property type="molecule type" value="Genomic_DNA"/>
</dbReference>
<dbReference type="Proteomes" id="UP000305948">
    <property type="component" value="Unassembled WGS sequence"/>
</dbReference>
<dbReference type="OrthoDB" id="6692864at2759"/>
<evidence type="ECO:0000313" key="10">
    <source>
        <dbReference type="Proteomes" id="UP000305948"/>
    </source>
</evidence>
<organism evidence="9 10">
    <name type="scientific">Heliocybe sulcata</name>
    <dbReference type="NCBI Taxonomy" id="5364"/>
    <lineage>
        <taxon>Eukaryota</taxon>
        <taxon>Fungi</taxon>
        <taxon>Dikarya</taxon>
        <taxon>Basidiomycota</taxon>
        <taxon>Agaricomycotina</taxon>
        <taxon>Agaricomycetes</taxon>
        <taxon>Gloeophyllales</taxon>
        <taxon>Gloeophyllaceae</taxon>
        <taxon>Heliocybe</taxon>
    </lineage>
</organism>
<dbReference type="InterPro" id="IPR001128">
    <property type="entry name" value="Cyt_P450"/>
</dbReference>
<keyword evidence="4 8" id="KW-0479">Metal-binding</keyword>
<dbReference type="PRINTS" id="PR00385">
    <property type="entry name" value="P450"/>
</dbReference>
<sequence length="430" mass="47113">MGSDWYVLGMGRFSNSSICVAGPNELSVNIPEAIKPIYGQMFRAPFYQGAPQDAAALVTTLDRNEHARRLVAWSKAFSSEMVQTYRESAMARTNQLIDVLKREGKGGKRVSLSHWIALWAMDVMGDMAFSGGFETLAAGQDSEGWMEVLSMGVLFVGILGQVPWMRDVIALLPQPGPIVTFQQFAGQKVKETKATMTGMSKDILGIIQDESSGGPPLSSKEAAADASFMVVAGSDTVAQALMALSRYIVGNKDIQTRLREELSQLSDDGFGDVDATTLAHLPYLDACVQEALRMIPPVPAGPPRYTGDRGYEVLGKYIPPHTTVATPIYTLHRDPANFARPNEFIPERWLPDSTVLPHNKEAFMPFSYGIGICIGKQVALQNMKLFTAALLHAFKLDFADAFDLAKYDASYKEHNLWLHASLDVTLVPSN</sequence>
<comment type="pathway">
    <text evidence="2">Secondary metabolite biosynthesis.</text>
</comment>